<dbReference type="AlphaFoldDB" id="A0A8H6ZIQ5"/>
<evidence type="ECO:0000313" key="1">
    <source>
        <dbReference type="EMBL" id="KAF7420946.1"/>
    </source>
</evidence>
<sequence length="146" mass="15828">MSMSVASDTTKNSPAPTIFTSSITSSVLANGFPGSGVFLESTAFSDEEVSLESPRSPFTSTPPFLPARPLLVDVPQFVHNEPSDPFSPIITIIAQSIEAHRIDVLFTQALIVLREELREVAQKYQNLKEVFDSVLASGETSISLSR</sequence>
<dbReference type="EMBL" id="JACETU010000009">
    <property type="protein sequence ID" value="KAF7420946.1"/>
    <property type="molecule type" value="Genomic_DNA"/>
</dbReference>
<protein>
    <submittedName>
        <fullName evidence="1">Uncharacterized protein</fullName>
    </submittedName>
</protein>
<proteinExistence type="predicted"/>
<dbReference type="GeneID" id="59381283"/>
<accession>A0A8H6ZIQ5</accession>
<keyword evidence="2" id="KW-1185">Reference proteome</keyword>
<gene>
    <name evidence="1" type="ORF">PC9H_011465</name>
</gene>
<reference evidence="1" key="1">
    <citation type="submission" date="2019-07" db="EMBL/GenBank/DDBJ databases">
        <authorList>
            <person name="Palmer J.M."/>
        </authorList>
    </citation>
    <scope>NUCLEOTIDE SEQUENCE</scope>
    <source>
        <strain evidence="1">PC9</strain>
    </source>
</reference>
<dbReference type="Proteomes" id="UP000623687">
    <property type="component" value="Unassembled WGS sequence"/>
</dbReference>
<dbReference type="VEuPathDB" id="FungiDB:PC9H_011465"/>
<organism evidence="1 2">
    <name type="scientific">Pleurotus ostreatus</name>
    <name type="common">Oyster mushroom</name>
    <name type="synonym">White-rot fungus</name>
    <dbReference type="NCBI Taxonomy" id="5322"/>
    <lineage>
        <taxon>Eukaryota</taxon>
        <taxon>Fungi</taxon>
        <taxon>Dikarya</taxon>
        <taxon>Basidiomycota</taxon>
        <taxon>Agaricomycotina</taxon>
        <taxon>Agaricomycetes</taxon>
        <taxon>Agaricomycetidae</taxon>
        <taxon>Agaricales</taxon>
        <taxon>Pleurotineae</taxon>
        <taxon>Pleurotaceae</taxon>
        <taxon>Pleurotus</taxon>
    </lineage>
</organism>
<comment type="caution">
    <text evidence="1">The sequence shown here is derived from an EMBL/GenBank/DDBJ whole genome shotgun (WGS) entry which is preliminary data.</text>
</comment>
<evidence type="ECO:0000313" key="2">
    <source>
        <dbReference type="Proteomes" id="UP000623687"/>
    </source>
</evidence>
<dbReference type="RefSeq" id="XP_036626804.1">
    <property type="nucleotide sequence ID" value="XM_036780949.1"/>
</dbReference>
<name>A0A8H6ZIQ5_PLEOS</name>